<reference evidence="1" key="1">
    <citation type="submission" date="2019-12" db="EMBL/GenBank/DDBJ databases">
        <title>Genome sequencing and annotation of Brassica cretica.</title>
        <authorList>
            <person name="Studholme D.J."/>
            <person name="Sarris P."/>
        </authorList>
    </citation>
    <scope>NUCLEOTIDE SEQUENCE</scope>
    <source>
        <strain evidence="1">PFS-109/04</strain>
        <tissue evidence="1">Leaf</tissue>
    </source>
</reference>
<evidence type="ECO:0000313" key="2">
    <source>
        <dbReference type="Proteomes" id="UP000712600"/>
    </source>
</evidence>
<dbReference type="EMBL" id="QGKX02000088">
    <property type="protein sequence ID" value="KAF3588526.1"/>
    <property type="molecule type" value="Genomic_DNA"/>
</dbReference>
<sequence length="196" mass="22732">MESSSARRYYDFDSNMLDDAHTLIKKDALHEHLFDKILFYQSIILSKYGIHNHLISPMGIHPDYLFAHLYRIENTYMPEEVLCFHCKSNGLIIQEVKESRRSQPFFNPHTIYFFHRPVQVNNKTGKIHALPTLIHHNDYQQGVRPDFNLNDNKASYHKVRIKGYKSWICQSCPGAACTGTNRIQATIDPGVGRLKA</sequence>
<gene>
    <name evidence="1" type="ORF">F2Q69_00030698</name>
</gene>
<accession>A0A8S9S749</accession>
<comment type="caution">
    <text evidence="1">The sequence shown here is derived from an EMBL/GenBank/DDBJ whole genome shotgun (WGS) entry which is preliminary data.</text>
</comment>
<dbReference type="AlphaFoldDB" id="A0A8S9S749"/>
<name>A0A8S9S749_BRACR</name>
<dbReference type="Proteomes" id="UP000712600">
    <property type="component" value="Unassembled WGS sequence"/>
</dbReference>
<organism evidence="1 2">
    <name type="scientific">Brassica cretica</name>
    <name type="common">Mustard</name>
    <dbReference type="NCBI Taxonomy" id="69181"/>
    <lineage>
        <taxon>Eukaryota</taxon>
        <taxon>Viridiplantae</taxon>
        <taxon>Streptophyta</taxon>
        <taxon>Embryophyta</taxon>
        <taxon>Tracheophyta</taxon>
        <taxon>Spermatophyta</taxon>
        <taxon>Magnoliopsida</taxon>
        <taxon>eudicotyledons</taxon>
        <taxon>Gunneridae</taxon>
        <taxon>Pentapetalae</taxon>
        <taxon>rosids</taxon>
        <taxon>malvids</taxon>
        <taxon>Brassicales</taxon>
        <taxon>Brassicaceae</taxon>
        <taxon>Brassiceae</taxon>
        <taxon>Brassica</taxon>
    </lineage>
</organism>
<proteinExistence type="predicted"/>
<evidence type="ECO:0000313" key="1">
    <source>
        <dbReference type="EMBL" id="KAF3588526.1"/>
    </source>
</evidence>
<protein>
    <submittedName>
        <fullName evidence="1">Uncharacterized protein</fullName>
    </submittedName>
</protein>